<accession>A0A7C9MD19</accession>
<proteinExistence type="predicted"/>
<evidence type="ECO:0000313" key="2">
    <source>
        <dbReference type="Proteomes" id="UP000480350"/>
    </source>
</evidence>
<comment type="caution">
    <text evidence="1">The sequence shown here is derived from an EMBL/GenBank/DDBJ whole genome shotgun (WGS) entry which is preliminary data.</text>
</comment>
<dbReference type="EMBL" id="WUPT01000001">
    <property type="protein sequence ID" value="MXQ07951.1"/>
    <property type="molecule type" value="Genomic_DNA"/>
</dbReference>
<sequence length="56" mass="6385">MSSSLYGSGAVELRVHQDGEDILIYSFKAIDEAAEMFDFLRDFFPTAKFVIQPLMH</sequence>
<evidence type="ECO:0000313" key="1">
    <source>
        <dbReference type="EMBL" id="MXQ07951.1"/>
    </source>
</evidence>
<organism evidence="1 2">
    <name type="scientific">Kangsaoukella pontilimi</name>
    <dbReference type="NCBI Taxonomy" id="2691042"/>
    <lineage>
        <taxon>Bacteria</taxon>
        <taxon>Pseudomonadati</taxon>
        <taxon>Pseudomonadota</taxon>
        <taxon>Alphaproteobacteria</taxon>
        <taxon>Rhodobacterales</taxon>
        <taxon>Paracoccaceae</taxon>
        <taxon>Kangsaoukella</taxon>
    </lineage>
</organism>
<gene>
    <name evidence="1" type="ORF">GQ651_08840</name>
</gene>
<keyword evidence="2" id="KW-1185">Reference proteome</keyword>
<reference evidence="1 2" key="2">
    <citation type="submission" date="2020-03" db="EMBL/GenBank/DDBJ databases">
        <title>Kangsaoukella pontilimi gen. nov., sp. nov., a new member of the family Rhodobacteraceae isolated from a tidal mudflat.</title>
        <authorList>
            <person name="Kim I.S."/>
        </authorList>
    </citation>
    <scope>NUCLEOTIDE SEQUENCE [LARGE SCALE GENOMIC DNA]</scope>
    <source>
        <strain evidence="1 2">GH1-50</strain>
    </source>
</reference>
<dbReference type="AlphaFoldDB" id="A0A7C9MD19"/>
<dbReference type="RefSeq" id="WP_160763796.1">
    <property type="nucleotide sequence ID" value="NZ_WUPT01000001.1"/>
</dbReference>
<name>A0A7C9MD19_9RHOB</name>
<dbReference type="Proteomes" id="UP000480350">
    <property type="component" value="Unassembled WGS sequence"/>
</dbReference>
<protein>
    <submittedName>
        <fullName evidence="1">Uncharacterized protein</fullName>
    </submittedName>
</protein>
<reference evidence="1 2" key="1">
    <citation type="submission" date="2019-12" db="EMBL/GenBank/DDBJ databases">
        <authorList>
            <person name="Lee S.D."/>
        </authorList>
    </citation>
    <scope>NUCLEOTIDE SEQUENCE [LARGE SCALE GENOMIC DNA]</scope>
    <source>
        <strain evidence="1 2">GH1-50</strain>
    </source>
</reference>